<reference evidence="1" key="1">
    <citation type="submission" date="2022-06" db="EMBL/GenBank/DDBJ databases">
        <title>Phylogenomic reconstructions and comparative analyses of Kickxellomycotina fungi.</title>
        <authorList>
            <person name="Reynolds N.K."/>
            <person name="Stajich J.E."/>
            <person name="Barry K."/>
            <person name="Grigoriev I.V."/>
            <person name="Crous P."/>
            <person name="Smith M.E."/>
        </authorList>
    </citation>
    <scope>NUCLEOTIDE SEQUENCE</scope>
    <source>
        <strain evidence="1">RSA 2271</strain>
    </source>
</reference>
<dbReference type="Proteomes" id="UP001145114">
    <property type="component" value="Unassembled WGS sequence"/>
</dbReference>
<proteinExistence type="predicted"/>
<accession>A0ACC1HAD1</accession>
<sequence length="190" mass="20972">MRACTTIGAAGGVATIVSDALLNPFDVIKQRMQIGGAYYKNIFNCASQVFRREGIRAFYVSYPTTLTMSIPFHSLQFAMYEVFRKTLNPTDSYSPLTHVVSGGMAGAIASAATTPIDCAKTLLQTRGMSADPEIRCASSMFTAFRIIYVRQGLSGFFRGVAPRMIASMPATAISWTTYEYFKWYISRSQN</sequence>
<keyword evidence="2" id="KW-1185">Reference proteome</keyword>
<protein>
    <submittedName>
        <fullName evidence="1">Fe(2+) transporter</fullName>
    </submittedName>
</protein>
<name>A0ACC1HAD1_9FUNG</name>
<dbReference type="EMBL" id="JAMZIH010008671">
    <property type="protein sequence ID" value="KAJ1671600.1"/>
    <property type="molecule type" value="Genomic_DNA"/>
</dbReference>
<organism evidence="1 2">
    <name type="scientific">Spiromyces aspiralis</name>
    <dbReference type="NCBI Taxonomy" id="68401"/>
    <lineage>
        <taxon>Eukaryota</taxon>
        <taxon>Fungi</taxon>
        <taxon>Fungi incertae sedis</taxon>
        <taxon>Zoopagomycota</taxon>
        <taxon>Kickxellomycotina</taxon>
        <taxon>Kickxellomycetes</taxon>
        <taxon>Kickxellales</taxon>
        <taxon>Kickxellaceae</taxon>
        <taxon>Spiromyces</taxon>
    </lineage>
</organism>
<evidence type="ECO:0000313" key="1">
    <source>
        <dbReference type="EMBL" id="KAJ1671600.1"/>
    </source>
</evidence>
<gene>
    <name evidence="1" type="primary">MRS4_2</name>
    <name evidence="1" type="ORF">EV182_007539</name>
</gene>
<evidence type="ECO:0000313" key="2">
    <source>
        <dbReference type="Proteomes" id="UP001145114"/>
    </source>
</evidence>
<comment type="caution">
    <text evidence="1">The sequence shown here is derived from an EMBL/GenBank/DDBJ whole genome shotgun (WGS) entry which is preliminary data.</text>
</comment>